<evidence type="ECO:0000259" key="1">
    <source>
        <dbReference type="Pfam" id="PF14327"/>
    </source>
</evidence>
<reference evidence="2 3" key="1">
    <citation type="submission" date="2016-06" db="EMBL/GenBank/DDBJ databases">
        <title>The Draft Genome Sequence and Annotation of the Desert Woodrat Neotoma lepida.</title>
        <authorList>
            <person name="Campbell M."/>
            <person name="Oakeson K.F."/>
            <person name="Yandell M."/>
            <person name="Halpert J.R."/>
            <person name="Dearing D."/>
        </authorList>
    </citation>
    <scope>NUCLEOTIDE SEQUENCE [LARGE SCALE GENOMIC DNA]</scope>
    <source>
        <strain evidence="2">417</strain>
        <tissue evidence="2">Liver</tissue>
    </source>
</reference>
<feature type="domain" description="Cleavage stimulation factor subunit 2 hinge" evidence="1">
    <location>
        <begin position="1"/>
        <end position="38"/>
    </location>
</feature>
<dbReference type="Pfam" id="PF14327">
    <property type="entry name" value="CSTF2_hinge"/>
    <property type="match status" value="1"/>
</dbReference>
<protein>
    <recommendedName>
        <fullName evidence="1">Cleavage stimulation factor subunit 2 hinge domain-containing protein</fullName>
    </recommendedName>
</protein>
<dbReference type="Gene3D" id="1.25.40.630">
    <property type="match status" value="1"/>
</dbReference>
<gene>
    <name evidence="2" type="ORF">A6R68_05620</name>
</gene>
<dbReference type="GO" id="GO:0005847">
    <property type="term" value="C:mRNA cleavage and polyadenylation specificity factor complex"/>
    <property type="evidence" value="ECO:0007669"/>
    <property type="project" value="TreeGrafter"/>
</dbReference>
<dbReference type="PANTHER" id="PTHR45735">
    <property type="entry name" value="CLEAVAGE STIMULATION FACTOR SUBUNIT 2"/>
    <property type="match status" value="1"/>
</dbReference>
<name>A0A1A6GI02_NEOLE</name>
<dbReference type="PANTHER" id="PTHR45735:SF3">
    <property type="entry name" value="CLEAVAGE STIMULATION FACTOR SUBUNIT 2 TAU VARIANT"/>
    <property type="match status" value="1"/>
</dbReference>
<dbReference type="Proteomes" id="UP000092124">
    <property type="component" value="Unassembled WGS sequence"/>
</dbReference>
<comment type="caution">
    <text evidence="2">The sequence shown here is derived from an EMBL/GenBank/DDBJ whole genome shotgun (WGS) entry which is preliminary data.</text>
</comment>
<accession>A0A1A6GI02</accession>
<proteinExistence type="predicted"/>
<dbReference type="AlphaFoldDB" id="A0A1A6GI02"/>
<keyword evidence="3" id="KW-1185">Reference proteome</keyword>
<dbReference type="InterPro" id="IPR025742">
    <property type="entry name" value="CSTF2_hinge"/>
</dbReference>
<dbReference type="OrthoDB" id="272703at2759"/>
<organism evidence="2 3">
    <name type="scientific">Neotoma lepida</name>
    <name type="common">Desert woodrat</name>
    <dbReference type="NCBI Taxonomy" id="56216"/>
    <lineage>
        <taxon>Eukaryota</taxon>
        <taxon>Metazoa</taxon>
        <taxon>Chordata</taxon>
        <taxon>Craniata</taxon>
        <taxon>Vertebrata</taxon>
        <taxon>Euteleostomi</taxon>
        <taxon>Mammalia</taxon>
        <taxon>Eutheria</taxon>
        <taxon>Euarchontoglires</taxon>
        <taxon>Glires</taxon>
        <taxon>Rodentia</taxon>
        <taxon>Myomorpha</taxon>
        <taxon>Muroidea</taxon>
        <taxon>Cricetidae</taxon>
        <taxon>Neotominae</taxon>
        <taxon>Neotoma</taxon>
    </lineage>
</organism>
<evidence type="ECO:0000313" key="3">
    <source>
        <dbReference type="Proteomes" id="UP000092124"/>
    </source>
</evidence>
<evidence type="ECO:0000313" key="2">
    <source>
        <dbReference type="EMBL" id="OBS65841.1"/>
    </source>
</evidence>
<dbReference type="GO" id="GO:0003729">
    <property type="term" value="F:mRNA binding"/>
    <property type="evidence" value="ECO:0007669"/>
    <property type="project" value="TreeGrafter"/>
</dbReference>
<dbReference type="EMBL" id="LZPO01088449">
    <property type="protein sequence ID" value="OBS65841.1"/>
    <property type="molecule type" value="Genomic_DNA"/>
</dbReference>
<sequence>MFELMKKMKLCAQKSHQEAKNMVLQNPQLAYALLQAQVSKDKCKCPILDIQYLVDPCLVVAYLLKNSWGVLQMTHMEGLCSQLLEK</sequence>
<dbReference type="STRING" id="56216.A0A1A6GI02"/>